<dbReference type="InterPro" id="IPR023395">
    <property type="entry name" value="MCP_dom_sf"/>
</dbReference>
<gene>
    <name evidence="13" type="primary">LOC116298898</name>
</gene>
<comment type="similarity">
    <text evidence="2 10">Belongs to the mitochondrial carrier (TC 2.A.29) family.</text>
</comment>
<dbReference type="InterPro" id="IPR002067">
    <property type="entry name" value="MCP"/>
</dbReference>
<evidence type="ECO:0000256" key="7">
    <source>
        <dbReference type="ARBA" id="ARBA00023136"/>
    </source>
</evidence>
<evidence type="ECO:0000256" key="3">
    <source>
        <dbReference type="ARBA" id="ARBA00022448"/>
    </source>
</evidence>
<feature type="transmembrane region" description="Helical" evidence="11">
    <location>
        <begin position="92"/>
        <end position="111"/>
    </location>
</feature>
<dbReference type="OrthoDB" id="10266426at2759"/>
<protein>
    <submittedName>
        <fullName evidence="13">Peroxisomal membrane protein PMP34-like</fullName>
    </submittedName>
</protein>
<feature type="transmembrane region" description="Helical" evidence="11">
    <location>
        <begin position="132"/>
        <end position="151"/>
    </location>
</feature>
<dbReference type="SUPFAM" id="SSF103506">
    <property type="entry name" value="Mitochondrial carrier"/>
    <property type="match status" value="1"/>
</dbReference>
<sequence>MTVFSKTVNFNDLVPLLPYLEIPSSLKSVFSFSNLVHALSGAVGSVTAMSVFYPLDTARTRLQVDDKRNSKGTIYVLREIVQDEGLMSLYRGLGPVLFSLFCSNFLYFYTFNSLKAIFLRNRHASTSKQDLLFGYIAGIVNVLVTTPLWVANTRLKLQGVKLRSQNLESIATPKYTGIIDGICRISKEEGLGSLWNGIGSSVFLAGNPAIQFMVYESIKRFLRRSGKTKLSASEFFLIGAVAKAIATVVTYPLQIAQCKQRAGYERYKQHSNLLSLLAKLIREQGILGLYKGLEAKLLQTVLTAALMFLAYEKIAAFIFALGRRIKS</sequence>
<dbReference type="KEGG" id="aten:116298898"/>
<dbReference type="FunCoup" id="A0A6P8I450">
    <property type="interactions" value="1009"/>
</dbReference>
<dbReference type="GO" id="GO:0015217">
    <property type="term" value="F:ADP transmembrane transporter activity"/>
    <property type="evidence" value="ECO:0007669"/>
    <property type="project" value="TreeGrafter"/>
</dbReference>
<keyword evidence="6 11" id="KW-1133">Transmembrane helix</keyword>
<dbReference type="Pfam" id="PF00153">
    <property type="entry name" value="Mito_carr"/>
    <property type="match status" value="3"/>
</dbReference>
<evidence type="ECO:0000256" key="11">
    <source>
        <dbReference type="SAM" id="Phobius"/>
    </source>
</evidence>
<reference evidence="13" key="1">
    <citation type="submission" date="2025-08" db="UniProtKB">
        <authorList>
            <consortium name="RefSeq"/>
        </authorList>
    </citation>
    <scope>IDENTIFICATION</scope>
    <source>
        <tissue evidence="13">Tentacle</tissue>
    </source>
</reference>
<feature type="repeat" description="Solcar" evidence="9">
    <location>
        <begin position="32"/>
        <end position="117"/>
    </location>
</feature>
<feature type="repeat" description="Solcar" evidence="9">
    <location>
        <begin position="230"/>
        <end position="317"/>
    </location>
</feature>
<dbReference type="GO" id="GO:0080122">
    <property type="term" value="F:AMP transmembrane transporter activity"/>
    <property type="evidence" value="ECO:0007669"/>
    <property type="project" value="TreeGrafter"/>
</dbReference>
<dbReference type="InterPro" id="IPR018108">
    <property type="entry name" value="MCP_transmembrane"/>
</dbReference>
<keyword evidence="7 9" id="KW-0472">Membrane</keyword>
<evidence type="ECO:0000256" key="6">
    <source>
        <dbReference type="ARBA" id="ARBA00022989"/>
    </source>
</evidence>
<evidence type="ECO:0000313" key="13">
    <source>
        <dbReference type="RefSeq" id="XP_031563339.1"/>
    </source>
</evidence>
<feature type="transmembrane region" description="Helical" evidence="11">
    <location>
        <begin position="35"/>
        <end position="55"/>
    </location>
</feature>
<dbReference type="Proteomes" id="UP000515163">
    <property type="component" value="Unplaced"/>
</dbReference>
<dbReference type="InParanoid" id="A0A6P8I450"/>
<evidence type="ECO:0000256" key="4">
    <source>
        <dbReference type="ARBA" id="ARBA00022692"/>
    </source>
</evidence>
<evidence type="ECO:0000256" key="9">
    <source>
        <dbReference type="PROSITE-ProRule" id="PRU00282"/>
    </source>
</evidence>
<name>A0A6P8I450_ACTTE</name>
<accession>A0A6P8I450</accession>
<dbReference type="PROSITE" id="PS50920">
    <property type="entry name" value="SOLCAR"/>
    <property type="match status" value="3"/>
</dbReference>
<dbReference type="PRINTS" id="PR00926">
    <property type="entry name" value="MITOCARRIER"/>
</dbReference>
<dbReference type="AlphaFoldDB" id="A0A6P8I450"/>
<dbReference type="FunFam" id="1.50.40.10:FF:000129">
    <property type="entry name" value="Peroxisomal membrane protein"/>
    <property type="match status" value="1"/>
</dbReference>
<feature type="repeat" description="Solcar" evidence="9">
    <location>
        <begin position="125"/>
        <end position="221"/>
    </location>
</feature>
<feature type="transmembrane region" description="Helical" evidence="11">
    <location>
        <begin position="235"/>
        <end position="253"/>
    </location>
</feature>
<dbReference type="GeneID" id="116298898"/>
<keyword evidence="3 10" id="KW-0813">Transport</keyword>
<dbReference type="GO" id="GO:0005347">
    <property type="term" value="F:ATP transmembrane transporter activity"/>
    <property type="evidence" value="ECO:0007669"/>
    <property type="project" value="TreeGrafter"/>
</dbReference>
<dbReference type="PANTHER" id="PTHR45939:SF5">
    <property type="entry name" value="PEROXISOMAL MEMBRANE PROTEIN PMP34"/>
    <property type="match status" value="1"/>
</dbReference>
<keyword evidence="12" id="KW-1185">Reference proteome</keyword>
<keyword evidence="8" id="KW-0576">Peroxisome</keyword>
<dbReference type="InterPro" id="IPR052217">
    <property type="entry name" value="Mito/Peroxisomal_Carrier"/>
</dbReference>
<dbReference type="GO" id="GO:0005778">
    <property type="term" value="C:peroxisomal membrane"/>
    <property type="evidence" value="ECO:0007669"/>
    <property type="project" value="UniProtKB-SubCell"/>
</dbReference>
<evidence type="ECO:0000313" key="12">
    <source>
        <dbReference type="Proteomes" id="UP000515163"/>
    </source>
</evidence>
<evidence type="ECO:0000256" key="5">
    <source>
        <dbReference type="ARBA" id="ARBA00022737"/>
    </source>
</evidence>
<proteinExistence type="inferred from homology"/>
<evidence type="ECO:0000256" key="10">
    <source>
        <dbReference type="RuleBase" id="RU000488"/>
    </source>
</evidence>
<dbReference type="PANTHER" id="PTHR45939">
    <property type="entry name" value="PEROXISOMAL MEMBRANE PROTEIN PMP34-RELATED"/>
    <property type="match status" value="1"/>
</dbReference>
<evidence type="ECO:0000256" key="8">
    <source>
        <dbReference type="ARBA" id="ARBA00023140"/>
    </source>
</evidence>
<dbReference type="Gene3D" id="1.50.40.10">
    <property type="entry name" value="Mitochondrial carrier domain"/>
    <property type="match status" value="1"/>
</dbReference>
<organism evidence="12 13">
    <name type="scientific">Actinia tenebrosa</name>
    <name type="common">Australian red waratah sea anemone</name>
    <dbReference type="NCBI Taxonomy" id="6105"/>
    <lineage>
        <taxon>Eukaryota</taxon>
        <taxon>Metazoa</taxon>
        <taxon>Cnidaria</taxon>
        <taxon>Anthozoa</taxon>
        <taxon>Hexacorallia</taxon>
        <taxon>Actiniaria</taxon>
        <taxon>Actiniidae</taxon>
        <taxon>Actinia</taxon>
    </lineage>
</organism>
<evidence type="ECO:0000256" key="2">
    <source>
        <dbReference type="ARBA" id="ARBA00006375"/>
    </source>
</evidence>
<keyword evidence="4 9" id="KW-0812">Transmembrane</keyword>
<feature type="transmembrane region" description="Helical" evidence="11">
    <location>
        <begin position="297"/>
        <end position="321"/>
    </location>
</feature>
<dbReference type="GO" id="GO:0051724">
    <property type="term" value="F:NAD transmembrane transporter activity"/>
    <property type="evidence" value="ECO:0007669"/>
    <property type="project" value="TreeGrafter"/>
</dbReference>
<comment type="subcellular location">
    <subcellularLocation>
        <location evidence="1">Peroxisome membrane</location>
        <topology evidence="1">Multi-pass membrane protein</topology>
    </subcellularLocation>
</comment>
<dbReference type="GO" id="GO:0015228">
    <property type="term" value="F:coenzyme A transmembrane transporter activity"/>
    <property type="evidence" value="ECO:0007669"/>
    <property type="project" value="TreeGrafter"/>
</dbReference>
<dbReference type="RefSeq" id="XP_031563339.1">
    <property type="nucleotide sequence ID" value="XM_031707479.1"/>
</dbReference>
<keyword evidence="5" id="KW-0677">Repeat</keyword>
<evidence type="ECO:0000256" key="1">
    <source>
        <dbReference type="ARBA" id="ARBA00004585"/>
    </source>
</evidence>
<dbReference type="GO" id="GO:0044610">
    <property type="term" value="F:FMN transmembrane transporter activity"/>
    <property type="evidence" value="ECO:0007669"/>
    <property type="project" value="TreeGrafter"/>
</dbReference>
<dbReference type="GO" id="GO:0015230">
    <property type="term" value="F:FAD transmembrane transporter activity"/>
    <property type="evidence" value="ECO:0007669"/>
    <property type="project" value="TreeGrafter"/>
</dbReference>